<keyword evidence="5" id="KW-0413">Isomerase</keyword>
<dbReference type="Ensembl" id="ENSSFOT00015007485.2">
    <property type="protein sequence ID" value="ENSSFOP00015007375.2"/>
    <property type="gene ID" value="ENSSFOG00015004863.2"/>
</dbReference>
<dbReference type="PANTHER" id="PTHR11954">
    <property type="entry name" value="D-DOPACHROME DECARBOXYLASE"/>
    <property type="match status" value="1"/>
</dbReference>
<protein>
    <recommendedName>
        <fullName evidence="10">Macrophage migration inhibitory factor</fullName>
        <ecNumber evidence="9">5.3.2.1</ecNumber>
        <ecNumber evidence="8">5.3.3.12</ecNumber>
    </recommendedName>
    <alternativeName>
        <fullName evidence="13">L-dopachrome isomerase</fullName>
    </alternativeName>
    <alternativeName>
        <fullName evidence="11">L-dopachrome tautomerase</fullName>
    </alternativeName>
    <alternativeName>
        <fullName evidence="12">Phenylpyruvate tautomerase</fullName>
    </alternativeName>
</protein>
<dbReference type="PROSITE" id="PS01158">
    <property type="entry name" value="MIF"/>
    <property type="match status" value="1"/>
</dbReference>
<name>A0A8C9R5R7_SCLFO</name>
<evidence type="ECO:0000256" key="3">
    <source>
        <dbReference type="ARBA" id="ARBA00022514"/>
    </source>
</evidence>
<organism evidence="15 16">
    <name type="scientific">Scleropages formosus</name>
    <name type="common">Asian bonytongue</name>
    <name type="synonym">Osteoglossum formosum</name>
    <dbReference type="NCBI Taxonomy" id="113540"/>
    <lineage>
        <taxon>Eukaryota</taxon>
        <taxon>Metazoa</taxon>
        <taxon>Chordata</taxon>
        <taxon>Craniata</taxon>
        <taxon>Vertebrata</taxon>
        <taxon>Euteleostomi</taxon>
        <taxon>Actinopterygii</taxon>
        <taxon>Neopterygii</taxon>
        <taxon>Teleostei</taxon>
        <taxon>Osteoglossocephala</taxon>
        <taxon>Osteoglossomorpha</taxon>
        <taxon>Osteoglossiformes</taxon>
        <taxon>Osteoglossidae</taxon>
        <taxon>Scleropages</taxon>
    </lineage>
</organism>
<evidence type="ECO:0000256" key="11">
    <source>
        <dbReference type="ARBA" id="ARBA00041631"/>
    </source>
</evidence>
<dbReference type="OrthoDB" id="255819at2759"/>
<dbReference type="GeneTree" id="ENSGT00940000155608"/>
<reference evidence="15" key="2">
    <citation type="submission" date="2025-08" db="UniProtKB">
        <authorList>
            <consortium name="Ensembl"/>
        </authorList>
    </citation>
    <scope>IDENTIFICATION</scope>
</reference>
<comment type="similarity">
    <text evidence="2">Belongs to the MIF family.</text>
</comment>
<keyword evidence="4" id="KW-0964">Secreted</keyword>
<dbReference type="AlphaFoldDB" id="A0A8C9R5R7"/>
<dbReference type="InterPro" id="IPR014347">
    <property type="entry name" value="Tautomerase/MIF_sf"/>
</dbReference>
<dbReference type="SUPFAM" id="SSF55331">
    <property type="entry name" value="Tautomerase/MIF"/>
    <property type="match status" value="1"/>
</dbReference>
<comment type="catalytic activity">
    <reaction evidence="6">
        <text>3-phenylpyruvate = enol-phenylpyruvate</text>
        <dbReference type="Rhea" id="RHEA:17097"/>
        <dbReference type="ChEBI" id="CHEBI:16815"/>
        <dbReference type="ChEBI" id="CHEBI:18005"/>
        <dbReference type="EC" id="5.3.2.1"/>
    </reaction>
</comment>
<proteinExistence type="inferred from homology"/>
<evidence type="ECO:0000313" key="16">
    <source>
        <dbReference type="Proteomes" id="UP000694397"/>
    </source>
</evidence>
<feature type="signal peptide" evidence="14">
    <location>
        <begin position="1"/>
        <end position="20"/>
    </location>
</feature>
<reference evidence="15" key="3">
    <citation type="submission" date="2025-09" db="UniProtKB">
        <authorList>
            <consortium name="Ensembl"/>
        </authorList>
    </citation>
    <scope>IDENTIFICATION</scope>
</reference>
<dbReference type="Pfam" id="PF01187">
    <property type="entry name" value="MIF"/>
    <property type="match status" value="1"/>
</dbReference>
<reference evidence="15 16" key="1">
    <citation type="submission" date="2019-04" db="EMBL/GenBank/DDBJ databases">
        <authorList>
            <consortium name="Wellcome Sanger Institute Data Sharing"/>
        </authorList>
    </citation>
    <scope>NUCLEOTIDE SEQUENCE [LARGE SCALE GENOMIC DNA]</scope>
</reference>
<dbReference type="GO" id="GO:0005125">
    <property type="term" value="F:cytokine activity"/>
    <property type="evidence" value="ECO:0007669"/>
    <property type="project" value="UniProtKB-KW"/>
</dbReference>
<evidence type="ECO:0000256" key="14">
    <source>
        <dbReference type="SAM" id="SignalP"/>
    </source>
</evidence>
<dbReference type="InterPro" id="IPR019829">
    <property type="entry name" value="Macrophage_inhib_fac_CS"/>
</dbReference>
<dbReference type="EC" id="5.3.3.12" evidence="8"/>
<evidence type="ECO:0000256" key="7">
    <source>
        <dbReference type="ARBA" id="ARBA00036823"/>
    </source>
</evidence>
<dbReference type="Proteomes" id="UP000694397">
    <property type="component" value="Chromosome 5"/>
</dbReference>
<feature type="chain" id="PRO_5034484280" description="Macrophage migration inhibitory factor" evidence="14">
    <location>
        <begin position="21"/>
        <end position="198"/>
    </location>
</feature>
<dbReference type="GO" id="GO:0005615">
    <property type="term" value="C:extracellular space"/>
    <property type="evidence" value="ECO:0007669"/>
    <property type="project" value="UniProtKB-KW"/>
</dbReference>
<dbReference type="GO" id="GO:0004167">
    <property type="term" value="F:dopachrome isomerase activity"/>
    <property type="evidence" value="ECO:0007669"/>
    <property type="project" value="UniProtKB-EC"/>
</dbReference>
<keyword evidence="16" id="KW-1185">Reference proteome</keyword>
<keyword evidence="14" id="KW-0732">Signal</keyword>
<gene>
    <name evidence="15" type="primary">MIF</name>
    <name evidence="15" type="synonym">mif</name>
</gene>
<dbReference type="PANTHER" id="PTHR11954:SF6">
    <property type="entry name" value="MACROPHAGE MIGRATION INHIBITORY FACTOR"/>
    <property type="match status" value="1"/>
</dbReference>
<evidence type="ECO:0000256" key="2">
    <source>
        <dbReference type="ARBA" id="ARBA00005851"/>
    </source>
</evidence>
<evidence type="ECO:0000256" key="9">
    <source>
        <dbReference type="ARBA" id="ARBA00039086"/>
    </source>
</evidence>
<evidence type="ECO:0000256" key="8">
    <source>
        <dbReference type="ARBA" id="ARBA00038932"/>
    </source>
</evidence>
<comment type="subcellular location">
    <subcellularLocation>
        <location evidence="1">Secreted</location>
    </subcellularLocation>
</comment>
<evidence type="ECO:0000256" key="5">
    <source>
        <dbReference type="ARBA" id="ARBA00023235"/>
    </source>
</evidence>
<evidence type="ECO:0000256" key="4">
    <source>
        <dbReference type="ARBA" id="ARBA00022525"/>
    </source>
</evidence>
<evidence type="ECO:0000256" key="1">
    <source>
        <dbReference type="ARBA" id="ARBA00004613"/>
    </source>
</evidence>
<evidence type="ECO:0000256" key="12">
    <source>
        <dbReference type="ARBA" id="ARBA00041912"/>
    </source>
</evidence>
<dbReference type="EC" id="5.3.2.1" evidence="9"/>
<dbReference type="InterPro" id="IPR001398">
    <property type="entry name" value="Macrophage_inhib_fac"/>
</dbReference>
<comment type="catalytic activity">
    <reaction evidence="7">
        <text>L-dopachrome = 5,6-dihydroxyindole-2-carboxylate</text>
        <dbReference type="Rhea" id="RHEA:13041"/>
        <dbReference type="ChEBI" id="CHEBI:16875"/>
        <dbReference type="ChEBI" id="CHEBI:57509"/>
        <dbReference type="EC" id="5.3.3.12"/>
    </reaction>
</comment>
<evidence type="ECO:0000313" key="15">
    <source>
        <dbReference type="Ensembl" id="ENSSFOP00015007375.2"/>
    </source>
</evidence>
<evidence type="ECO:0000256" key="10">
    <source>
        <dbReference type="ARBA" id="ARBA00039619"/>
    </source>
</evidence>
<evidence type="ECO:0000256" key="13">
    <source>
        <dbReference type="ARBA" id="ARBA00042730"/>
    </source>
</evidence>
<keyword evidence="3" id="KW-0202">Cytokine</keyword>
<sequence length="198" mass="21751">MFRTRAAHIFLYFKLNTVMCTVFSGEQCIVGNRNRKPGESAGSRACASHSLHRSVHEAVDKRAPPSYFQHSFFLWRRSGTRGAMPMFVVETNVAKDAVPDALLSEATQDLAKAMGKPAQYIAVRISADQKVFFGGTPDPCALCSLQSIGKISGAQNKQYSKLLCGLLNKHLGIPADRIYINFCDMPAENVGWNSTTFG</sequence>
<evidence type="ECO:0000256" key="6">
    <source>
        <dbReference type="ARBA" id="ARBA00036735"/>
    </source>
</evidence>
<dbReference type="GO" id="GO:0050178">
    <property type="term" value="F:phenylpyruvate tautomerase activity"/>
    <property type="evidence" value="ECO:0007669"/>
    <property type="project" value="UniProtKB-EC"/>
</dbReference>
<accession>A0A8C9R5R7</accession>
<dbReference type="Gene3D" id="3.30.429.10">
    <property type="entry name" value="Macrophage Migration Inhibitory Factor"/>
    <property type="match status" value="1"/>
</dbReference>